<sequence>MDRSLIVDPVVPIAGEPAAGVFAGPGATALPRPAGDRHRSPCRPYVRHVRPGDPGWPGWEPVAGCCHRWEPTAGRRP</sequence>
<reference evidence="1 2" key="1">
    <citation type="submission" date="2024-10" db="EMBL/GenBank/DDBJ databases">
        <title>The Natural Products Discovery Center: Release of the First 8490 Sequenced Strains for Exploring Actinobacteria Biosynthetic Diversity.</title>
        <authorList>
            <person name="Kalkreuter E."/>
            <person name="Kautsar S.A."/>
            <person name="Yang D."/>
            <person name="Bader C.D."/>
            <person name="Teijaro C.N."/>
            <person name="Fluegel L."/>
            <person name="Davis C.M."/>
            <person name="Simpson J.R."/>
            <person name="Lauterbach L."/>
            <person name="Steele A.D."/>
            <person name="Gui C."/>
            <person name="Meng S."/>
            <person name="Li G."/>
            <person name="Viehrig K."/>
            <person name="Ye F."/>
            <person name="Su P."/>
            <person name="Kiefer A.F."/>
            <person name="Nichols A."/>
            <person name="Cepeda A.J."/>
            <person name="Yan W."/>
            <person name="Fan B."/>
            <person name="Jiang Y."/>
            <person name="Adhikari A."/>
            <person name="Zheng C.-J."/>
            <person name="Schuster L."/>
            <person name="Cowan T.M."/>
            <person name="Smanski M.J."/>
            <person name="Chevrette M.G."/>
            <person name="De Carvalho L.P.S."/>
            <person name="Shen B."/>
        </authorList>
    </citation>
    <scope>NUCLEOTIDE SEQUENCE [LARGE SCALE GENOMIC DNA]</scope>
    <source>
        <strain evidence="1 2">NPDC021253</strain>
    </source>
</reference>
<comment type="caution">
    <text evidence="1">The sequence shown here is derived from an EMBL/GenBank/DDBJ whole genome shotgun (WGS) entry which is preliminary data.</text>
</comment>
<keyword evidence="2" id="KW-1185">Reference proteome</keyword>
<evidence type="ECO:0000313" key="1">
    <source>
        <dbReference type="EMBL" id="MFI0793385.1"/>
    </source>
</evidence>
<proteinExistence type="predicted"/>
<dbReference type="Proteomes" id="UP001611075">
    <property type="component" value="Unassembled WGS sequence"/>
</dbReference>
<protein>
    <submittedName>
        <fullName evidence="1">Uncharacterized protein</fullName>
    </submittedName>
</protein>
<gene>
    <name evidence="1" type="ORF">ACH4OY_11900</name>
</gene>
<evidence type="ECO:0000313" key="2">
    <source>
        <dbReference type="Proteomes" id="UP001611075"/>
    </source>
</evidence>
<name>A0ABW7SI58_9ACTN</name>
<accession>A0ABW7SI58</accession>
<dbReference type="RefSeq" id="WP_396678769.1">
    <property type="nucleotide sequence ID" value="NZ_JBIRPU010000006.1"/>
</dbReference>
<dbReference type="EMBL" id="JBIRPU010000006">
    <property type="protein sequence ID" value="MFI0793385.1"/>
    <property type="molecule type" value="Genomic_DNA"/>
</dbReference>
<organism evidence="1 2">
    <name type="scientific">Micromonospora rubida</name>
    <dbReference type="NCBI Taxonomy" id="2697657"/>
    <lineage>
        <taxon>Bacteria</taxon>
        <taxon>Bacillati</taxon>
        <taxon>Actinomycetota</taxon>
        <taxon>Actinomycetes</taxon>
        <taxon>Micromonosporales</taxon>
        <taxon>Micromonosporaceae</taxon>
        <taxon>Micromonospora</taxon>
    </lineage>
</organism>